<keyword evidence="4" id="KW-1133">Transmembrane helix</keyword>
<sequence length="183" mass="19740">MSSSRLRSSISPFRSRKSSSSSSSSSKRPTTPSSTTSAKAPTLPPAKSSFSPSTPSSDYPPGSSGKTKENVTVTVRFRPLNAREIGKGDELAWYADGDYTVRNENNPKIAYSFDKVFGSATTTRHVYDVAAQHVVAVSGREISHRKPFFGGFFKVVCVCVVFVTIVQNPKLPQESPLSGDKSP</sequence>
<evidence type="ECO:0000313" key="6">
    <source>
        <dbReference type="RefSeq" id="XP_016461683.1"/>
    </source>
</evidence>
<name>A0A1S3ZBC3_TOBAC</name>
<dbReference type="KEGG" id="nta:107784987"/>
<keyword evidence="1" id="KW-0505">Motor protein</keyword>
<comment type="similarity">
    <text evidence="2">Belongs to the TRAFAC class myosin-kinesin ATPase superfamily. Kinesin family.</text>
</comment>
<evidence type="ECO:0000256" key="4">
    <source>
        <dbReference type="SAM" id="Phobius"/>
    </source>
</evidence>
<dbReference type="PANTHER" id="PTHR47968:SF33">
    <property type="entry name" value="KINESIN-LIKE PROTEIN KIN-7C, MITOCHONDRIAL ISOFORM X1"/>
    <property type="match status" value="1"/>
</dbReference>
<accession>A0A1S3ZBC3</accession>
<dbReference type="PROSITE" id="PS50067">
    <property type="entry name" value="KINESIN_MOTOR_2"/>
    <property type="match status" value="1"/>
</dbReference>
<feature type="compositionally biased region" description="Low complexity" evidence="3">
    <location>
        <begin position="1"/>
        <end position="64"/>
    </location>
</feature>
<feature type="domain" description="Kinesin motor" evidence="5">
    <location>
        <begin position="70"/>
        <end position="135"/>
    </location>
</feature>
<dbReference type="InterPro" id="IPR027640">
    <property type="entry name" value="Kinesin-like_fam"/>
</dbReference>
<dbReference type="GO" id="GO:0003777">
    <property type="term" value="F:microtubule motor activity"/>
    <property type="evidence" value="ECO:0007669"/>
    <property type="project" value="InterPro"/>
</dbReference>
<reference evidence="6" key="1">
    <citation type="submission" date="2025-08" db="UniProtKB">
        <authorList>
            <consortium name="RefSeq"/>
        </authorList>
    </citation>
    <scope>IDENTIFICATION</scope>
</reference>
<dbReference type="STRING" id="4097.A0A1S3ZBC3"/>
<dbReference type="SUPFAM" id="SSF52540">
    <property type="entry name" value="P-loop containing nucleoside triphosphate hydrolases"/>
    <property type="match status" value="1"/>
</dbReference>
<dbReference type="InterPro" id="IPR027417">
    <property type="entry name" value="P-loop_NTPase"/>
</dbReference>
<feature type="region of interest" description="Disordered" evidence="3">
    <location>
        <begin position="1"/>
        <end position="71"/>
    </location>
</feature>
<organism evidence="6">
    <name type="scientific">Nicotiana tabacum</name>
    <name type="common">Common tobacco</name>
    <dbReference type="NCBI Taxonomy" id="4097"/>
    <lineage>
        <taxon>Eukaryota</taxon>
        <taxon>Viridiplantae</taxon>
        <taxon>Streptophyta</taxon>
        <taxon>Embryophyta</taxon>
        <taxon>Tracheophyta</taxon>
        <taxon>Spermatophyta</taxon>
        <taxon>Magnoliopsida</taxon>
        <taxon>eudicotyledons</taxon>
        <taxon>Gunneridae</taxon>
        <taxon>Pentapetalae</taxon>
        <taxon>asterids</taxon>
        <taxon>lamiids</taxon>
        <taxon>Solanales</taxon>
        <taxon>Solanaceae</taxon>
        <taxon>Nicotianoideae</taxon>
        <taxon>Nicotianeae</taxon>
        <taxon>Nicotiana</taxon>
    </lineage>
</organism>
<evidence type="ECO:0000256" key="3">
    <source>
        <dbReference type="SAM" id="MobiDB-lite"/>
    </source>
</evidence>
<dbReference type="OMA" id="EISHRKP"/>
<dbReference type="OrthoDB" id="3176171at2759"/>
<evidence type="ECO:0000259" key="5">
    <source>
        <dbReference type="PROSITE" id="PS50067"/>
    </source>
</evidence>
<dbReference type="InterPro" id="IPR001752">
    <property type="entry name" value="Kinesin_motor_dom"/>
</dbReference>
<evidence type="ECO:0000256" key="2">
    <source>
        <dbReference type="PROSITE-ProRule" id="PRU00283"/>
    </source>
</evidence>
<protein>
    <submittedName>
        <fullName evidence="6">Kinesin-like protein NACK1</fullName>
    </submittedName>
</protein>
<dbReference type="PaxDb" id="4097-A0A1S3ZBC3"/>
<dbReference type="AlphaFoldDB" id="A0A1S3ZBC3"/>
<dbReference type="RefSeq" id="XP_016461683.1">
    <property type="nucleotide sequence ID" value="XM_016606197.1"/>
</dbReference>
<evidence type="ECO:0000256" key="1">
    <source>
        <dbReference type="ARBA" id="ARBA00023175"/>
    </source>
</evidence>
<keyword evidence="4" id="KW-0812">Transmembrane</keyword>
<dbReference type="InterPro" id="IPR036961">
    <property type="entry name" value="Kinesin_motor_dom_sf"/>
</dbReference>
<keyword evidence="4" id="KW-0472">Membrane</keyword>
<dbReference type="GO" id="GO:0007018">
    <property type="term" value="P:microtubule-based movement"/>
    <property type="evidence" value="ECO:0007669"/>
    <property type="project" value="InterPro"/>
</dbReference>
<comment type="caution">
    <text evidence="2">Lacks conserved residue(s) required for the propagation of feature annotation.</text>
</comment>
<gene>
    <name evidence="6" type="primary">LOC107784987</name>
</gene>
<dbReference type="GO" id="GO:0008017">
    <property type="term" value="F:microtubule binding"/>
    <property type="evidence" value="ECO:0007669"/>
    <property type="project" value="InterPro"/>
</dbReference>
<feature type="transmembrane region" description="Helical" evidence="4">
    <location>
        <begin position="148"/>
        <end position="166"/>
    </location>
</feature>
<dbReference type="GO" id="GO:0005524">
    <property type="term" value="F:ATP binding"/>
    <property type="evidence" value="ECO:0007669"/>
    <property type="project" value="InterPro"/>
</dbReference>
<dbReference type="Gene3D" id="3.40.850.10">
    <property type="entry name" value="Kinesin motor domain"/>
    <property type="match status" value="1"/>
</dbReference>
<dbReference type="PANTHER" id="PTHR47968">
    <property type="entry name" value="CENTROMERE PROTEIN E"/>
    <property type="match status" value="1"/>
</dbReference>
<proteinExistence type="inferred from homology"/>